<reference evidence="6" key="1">
    <citation type="journal article" date="2019" name="Int. J. Syst. Evol. Microbiol.">
        <title>The Global Catalogue of Microorganisms (GCM) 10K type strain sequencing project: providing services to taxonomists for standard genome sequencing and annotation.</title>
        <authorList>
            <consortium name="The Broad Institute Genomics Platform"/>
            <consortium name="The Broad Institute Genome Sequencing Center for Infectious Disease"/>
            <person name="Wu L."/>
            <person name="Ma J."/>
        </authorList>
    </citation>
    <scope>NUCLEOTIDE SEQUENCE [LARGE SCALE GENOMIC DNA]</scope>
    <source>
        <strain evidence="6">JCM 16898</strain>
    </source>
</reference>
<dbReference type="Proteomes" id="UP001500689">
    <property type="component" value="Unassembled WGS sequence"/>
</dbReference>
<evidence type="ECO:0000256" key="1">
    <source>
        <dbReference type="ARBA" id="ARBA00004496"/>
    </source>
</evidence>
<dbReference type="InterPro" id="IPR025734">
    <property type="entry name" value="EspG"/>
</dbReference>
<evidence type="ECO:0000256" key="2">
    <source>
        <dbReference type="ARBA" id="ARBA00006411"/>
    </source>
</evidence>
<accession>A0ABP6YT69</accession>
<name>A0ABP6YT69_9PSEU</name>
<evidence type="ECO:0000313" key="6">
    <source>
        <dbReference type="Proteomes" id="UP001500689"/>
    </source>
</evidence>
<keyword evidence="4" id="KW-0143">Chaperone</keyword>
<protein>
    <submittedName>
        <fullName evidence="5">ESX secretion-associated protein EspG</fullName>
    </submittedName>
</protein>
<comment type="similarity">
    <text evidence="2">Belongs to the EspG family.</text>
</comment>
<evidence type="ECO:0000256" key="3">
    <source>
        <dbReference type="ARBA" id="ARBA00022490"/>
    </source>
</evidence>
<gene>
    <name evidence="5" type="ORF">GCM10022222_85790</name>
</gene>
<keyword evidence="6" id="KW-1185">Reference proteome</keyword>
<evidence type="ECO:0000313" key="5">
    <source>
        <dbReference type="EMBL" id="GAA3588014.1"/>
    </source>
</evidence>
<proteinExistence type="inferred from homology"/>
<organism evidence="5 6">
    <name type="scientific">Amycolatopsis ultiminotia</name>
    <dbReference type="NCBI Taxonomy" id="543629"/>
    <lineage>
        <taxon>Bacteria</taxon>
        <taxon>Bacillati</taxon>
        <taxon>Actinomycetota</taxon>
        <taxon>Actinomycetes</taxon>
        <taxon>Pseudonocardiales</taxon>
        <taxon>Pseudonocardiaceae</taxon>
        <taxon>Amycolatopsis</taxon>
    </lineage>
</organism>
<comment type="subcellular location">
    <subcellularLocation>
        <location evidence="1">Cytoplasm</location>
    </subcellularLocation>
</comment>
<dbReference type="Pfam" id="PF14011">
    <property type="entry name" value="ESX-1_EspG"/>
    <property type="match status" value="1"/>
</dbReference>
<sequence>MPRPVFLASWELAGLGAPPVVVEPDHTHRTDDAEVAFRQRALELLVQLGLADTDGVLVPQYRATLGVLATARREVYSWNNLRHASVQAAAILTAESGRDAVRLITDHEVIQLDPIRPQDLVESLVDTLPTRPSARIRPLCVPKAHYDDAGRDYRTDDPLNEISAQADELRHLMRAGRDAIHQLYVATRQGIGERTRSTPLSTIDLTREGRILSFINDGLDGGPQINLYPGRRDHLIDALTLTLNALG</sequence>
<comment type="caution">
    <text evidence="5">The sequence shown here is derived from an EMBL/GenBank/DDBJ whole genome shotgun (WGS) entry which is preliminary data.</text>
</comment>
<keyword evidence="3" id="KW-0963">Cytoplasm</keyword>
<dbReference type="EMBL" id="BAAAZN010000037">
    <property type="protein sequence ID" value="GAA3588014.1"/>
    <property type="molecule type" value="Genomic_DNA"/>
</dbReference>
<evidence type="ECO:0000256" key="4">
    <source>
        <dbReference type="ARBA" id="ARBA00023186"/>
    </source>
</evidence>